<dbReference type="InterPro" id="IPR036034">
    <property type="entry name" value="PDZ_sf"/>
</dbReference>
<name>A0AAV7K708_9METZ</name>
<dbReference type="PANTHER" id="PTHR19964:SF84">
    <property type="entry name" value="LIGAND OF NUMB PROTEIN X 2-LIKE ISOFORM X1"/>
    <property type="match status" value="1"/>
</dbReference>
<dbReference type="InterPro" id="IPR001478">
    <property type="entry name" value="PDZ"/>
</dbReference>
<dbReference type="AlphaFoldDB" id="A0AAV7K708"/>
<dbReference type="Pfam" id="PF00097">
    <property type="entry name" value="zf-C3HC4"/>
    <property type="match status" value="1"/>
</dbReference>
<keyword evidence="2 4" id="KW-0863">Zinc-finger</keyword>
<feature type="domain" description="PDZ" evidence="7">
    <location>
        <begin position="537"/>
        <end position="623"/>
    </location>
</feature>
<feature type="domain" description="TRAF-type" evidence="8">
    <location>
        <begin position="129"/>
        <end position="167"/>
    </location>
</feature>
<feature type="domain" description="PDZ" evidence="7">
    <location>
        <begin position="201"/>
        <end position="285"/>
    </location>
</feature>
<feature type="region of interest" description="Disordered" evidence="5">
    <location>
        <begin position="1"/>
        <end position="30"/>
    </location>
</feature>
<feature type="domain" description="PDZ" evidence="7">
    <location>
        <begin position="422"/>
        <end position="508"/>
    </location>
</feature>
<feature type="zinc finger region" description="TRAF-type" evidence="4">
    <location>
        <begin position="129"/>
        <end position="167"/>
    </location>
</feature>
<protein>
    <submittedName>
        <fullName evidence="9">E3 ubiquitin-protein ligase LNX-like isoform X3</fullName>
    </submittedName>
</protein>
<dbReference type="InterPro" id="IPR017907">
    <property type="entry name" value="Znf_RING_CS"/>
</dbReference>
<dbReference type="InterPro" id="IPR013083">
    <property type="entry name" value="Znf_RING/FYVE/PHD"/>
</dbReference>
<dbReference type="PROSITE" id="PS50089">
    <property type="entry name" value="ZF_RING_2"/>
    <property type="match status" value="1"/>
</dbReference>
<dbReference type="SMART" id="SM00184">
    <property type="entry name" value="RING"/>
    <property type="match status" value="1"/>
</dbReference>
<dbReference type="CDD" id="cd16637">
    <property type="entry name" value="mRING-HC-C3HC3D_LNX1-like"/>
    <property type="match status" value="1"/>
</dbReference>
<dbReference type="PROSITE" id="PS50106">
    <property type="entry name" value="PDZ"/>
    <property type="match status" value="4"/>
</dbReference>
<sequence>MTHRKQQKGSKSKKKQFPSTEELKDSFSPSPMDRDFATLCQICGVIHGQSHPHHFEYTEEVNDDLLCEICMQPLVDPVDTPCRHTFCYLCLSNHMRLRQSCPIDRSPVTPSDVKPSSVIVRRMVGKIFVKCPNRTHCRKVVPRSSLQSHLKSCPGTIVYCPKRDQGCNYSSPMCLLEHHLWDCLKDLGNQHSEIVTGVETWLEIPAGCSTPVGLSIIGGSDSTMKSIMIQSIELDGTAAKDGRLKPGDTILEIDGCSSSLMNYTEASHFLHSATPLVRLKVLRGVEQDLKAVLNDADIEVAEISRSGETNTFNLELAKHKTLPGIYVLNMTNAFVNKGDLCVADRILDIDGRDTRYLTIEETENILSQTGQEAKLLVSRVPHIMRVKIQADLVTAADIDVIQTDPAYEEIPTKEYKAGDTKTVVLQKNNDEFFGMNVAGGTATPKGDLPVFISGIRAGGVIDKSPYIQRGDIILAINNHSLLQKTHEEAVDIIKANVGSTSVQLKLLQGDPYVPEPGLSSQWTKWIEPRSAIGMERDIVLMKDKHMGLGFSIVGGKNSPRGDCPLYVKKVLEESIAGLDGRLCEGDVIQSINNIPVNDWTQQDAVLYIKECESNLFLHVTSSGTLNDSKASSL</sequence>
<evidence type="ECO:0000256" key="3">
    <source>
        <dbReference type="ARBA" id="ARBA00022833"/>
    </source>
</evidence>
<dbReference type="InterPro" id="IPR001841">
    <property type="entry name" value="Znf_RING"/>
</dbReference>
<keyword evidence="10" id="KW-1185">Reference proteome</keyword>
<feature type="domain" description="PDZ" evidence="7">
    <location>
        <begin position="300"/>
        <end position="381"/>
    </location>
</feature>
<dbReference type="PANTHER" id="PTHR19964">
    <property type="entry name" value="MULTIPLE PDZ DOMAIN PROTEIN"/>
    <property type="match status" value="1"/>
</dbReference>
<evidence type="ECO:0000313" key="9">
    <source>
        <dbReference type="EMBL" id="KAI6656574.1"/>
    </source>
</evidence>
<feature type="compositionally biased region" description="Basic residues" evidence="5">
    <location>
        <begin position="1"/>
        <end position="16"/>
    </location>
</feature>
<evidence type="ECO:0000259" key="6">
    <source>
        <dbReference type="PROSITE" id="PS50089"/>
    </source>
</evidence>
<organism evidence="9 10">
    <name type="scientific">Oopsacas minuta</name>
    <dbReference type="NCBI Taxonomy" id="111878"/>
    <lineage>
        <taxon>Eukaryota</taxon>
        <taxon>Metazoa</taxon>
        <taxon>Porifera</taxon>
        <taxon>Hexactinellida</taxon>
        <taxon>Hexasterophora</taxon>
        <taxon>Lyssacinosida</taxon>
        <taxon>Leucopsacidae</taxon>
        <taxon>Oopsacas</taxon>
    </lineage>
</organism>
<keyword evidence="1 4" id="KW-0479">Metal-binding</keyword>
<evidence type="ECO:0000313" key="10">
    <source>
        <dbReference type="Proteomes" id="UP001165289"/>
    </source>
</evidence>
<dbReference type="GO" id="GO:0008270">
    <property type="term" value="F:zinc ion binding"/>
    <property type="evidence" value="ECO:0007669"/>
    <property type="project" value="UniProtKB-KW"/>
</dbReference>
<dbReference type="PROSITE" id="PS00518">
    <property type="entry name" value="ZF_RING_1"/>
    <property type="match status" value="1"/>
</dbReference>
<evidence type="ECO:0000256" key="5">
    <source>
        <dbReference type="SAM" id="MobiDB-lite"/>
    </source>
</evidence>
<comment type="caution">
    <text evidence="9">The sequence shown here is derived from an EMBL/GenBank/DDBJ whole genome shotgun (WGS) entry which is preliminary data.</text>
</comment>
<dbReference type="SUPFAM" id="SSF49599">
    <property type="entry name" value="TRAF domain-like"/>
    <property type="match status" value="1"/>
</dbReference>
<keyword evidence="3 4" id="KW-0862">Zinc</keyword>
<dbReference type="Gene3D" id="2.30.42.10">
    <property type="match status" value="4"/>
</dbReference>
<dbReference type="Proteomes" id="UP001165289">
    <property type="component" value="Unassembled WGS sequence"/>
</dbReference>
<dbReference type="InterPro" id="IPR051342">
    <property type="entry name" value="PDZ_scaffold"/>
</dbReference>
<feature type="domain" description="RING-type" evidence="6">
    <location>
        <begin position="67"/>
        <end position="105"/>
    </location>
</feature>
<evidence type="ECO:0000259" key="8">
    <source>
        <dbReference type="PROSITE" id="PS50145"/>
    </source>
</evidence>
<dbReference type="Pfam" id="PF00595">
    <property type="entry name" value="PDZ"/>
    <property type="match status" value="3"/>
</dbReference>
<evidence type="ECO:0000259" key="7">
    <source>
        <dbReference type="PROSITE" id="PS50106"/>
    </source>
</evidence>
<evidence type="ECO:0000256" key="2">
    <source>
        <dbReference type="ARBA" id="ARBA00022771"/>
    </source>
</evidence>
<gene>
    <name evidence="9" type="ORF">LOD99_1369</name>
</gene>
<reference evidence="9 10" key="1">
    <citation type="journal article" date="2023" name="BMC Biol.">
        <title>The compact genome of the sponge Oopsacas minuta (Hexactinellida) is lacking key metazoan core genes.</title>
        <authorList>
            <person name="Santini S."/>
            <person name="Schenkelaars Q."/>
            <person name="Jourda C."/>
            <person name="Duchesne M."/>
            <person name="Belahbib H."/>
            <person name="Rocher C."/>
            <person name="Selva M."/>
            <person name="Riesgo A."/>
            <person name="Vervoort M."/>
            <person name="Leys S.P."/>
            <person name="Kodjabachian L."/>
            <person name="Le Bivic A."/>
            <person name="Borchiellini C."/>
            <person name="Claverie J.M."/>
            <person name="Renard E."/>
        </authorList>
    </citation>
    <scope>NUCLEOTIDE SEQUENCE [LARGE SCALE GENOMIC DNA]</scope>
    <source>
        <strain evidence="9">SPO-2</strain>
    </source>
</reference>
<dbReference type="InterPro" id="IPR018957">
    <property type="entry name" value="Znf_C3HC4_RING-type"/>
</dbReference>
<accession>A0AAV7K708</accession>
<dbReference type="SUPFAM" id="SSF50156">
    <property type="entry name" value="PDZ domain-like"/>
    <property type="match status" value="4"/>
</dbReference>
<dbReference type="InterPro" id="IPR001293">
    <property type="entry name" value="Znf_TRAF"/>
</dbReference>
<dbReference type="SUPFAM" id="SSF57850">
    <property type="entry name" value="RING/U-box"/>
    <property type="match status" value="1"/>
</dbReference>
<evidence type="ECO:0000256" key="1">
    <source>
        <dbReference type="ARBA" id="ARBA00022723"/>
    </source>
</evidence>
<dbReference type="EMBL" id="JAKMXF010000144">
    <property type="protein sequence ID" value="KAI6656574.1"/>
    <property type="molecule type" value="Genomic_DNA"/>
</dbReference>
<dbReference type="Gene3D" id="3.30.40.10">
    <property type="entry name" value="Zinc/RING finger domain, C3HC4 (zinc finger)"/>
    <property type="match status" value="1"/>
</dbReference>
<dbReference type="PROSITE" id="PS50145">
    <property type="entry name" value="ZF_TRAF"/>
    <property type="match status" value="1"/>
</dbReference>
<proteinExistence type="predicted"/>
<dbReference type="SMART" id="SM00228">
    <property type="entry name" value="PDZ"/>
    <property type="match status" value="4"/>
</dbReference>
<evidence type="ECO:0000256" key="4">
    <source>
        <dbReference type="PROSITE-ProRule" id="PRU00207"/>
    </source>
</evidence>